<evidence type="ECO:0000313" key="2">
    <source>
        <dbReference type="Proteomes" id="UP001066276"/>
    </source>
</evidence>
<comment type="caution">
    <text evidence="1">The sequence shown here is derived from an EMBL/GenBank/DDBJ whole genome shotgun (WGS) entry which is preliminary data.</text>
</comment>
<accession>A0AAV7P3E9</accession>
<keyword evidence="2" id="KW-1185">Reference proteome</keyword>
<dbReference type="Proteomes" id="UP001066276">
    <property type="component" value="Chromosome 8"/>
</dbReference>
<proteinExistence type="predicted"/>
<dbReference type="EMBL" id="JANPWB010000012">
    <property type="protein sequence ID" value="KAJ1121143.1"/>
    <property type="molecule type" value="Genomic_DNA"/>
</dbReference>
<evidence type="ECO:0000313" key="1">
    <source>
        <dbReference type="EMBL" id="KAJ1121143.1"/>
    </source>
</evidence>
<name>A0AAV7P3E9_PLEWA</name>
<organism evidence="1 2">
    <name type="scientific">Pleurodeles waltl</name>
    <name type="common">Iberian ribbed newt</name>
    <dbReference type="NCBI Taxonomy" id="8319"/>
    <lineage>
        <taxon>Eukaryota</taxon>
        <taxon>Metazoa</taxon>
        <taxon>Chordata</taxon>
        <taxon>Craniata</taxon>
        <taxon>Vertebrata</taxon>
        <taxon>Euteleostomi</taxon>
        <taxon>Amphibia</taxon>
        <taxon>Batrachia</taxon>
        <taxon>Caudata</taxon>
        <taxon>Salamandroidea</taxon>
        <taxon>Salamandridae</taxon>
        <taxon>Pleurodelinae</taxon>
        <taxon>Pleurodeles</taxon>
    </lineage>
</organism>
<protein>
    <submittedName>
        <fullName evidence="1">Uncharacterized protein</fullName>
    </submittedName>
</protein>
<sequence>MRLWVKPADELTDVQVTSEAEVIDPPEAVLCGGAPVRKNAASPEEGHLRELPGPSLEPGDTNWLALAVSVVIRTQMGRDLR</sequence>
<gene>
    <name evidence="1" type="ORF">NDU88_009271</name>
</gene>
<reference evidence="1" key="1">
    <citation type="journal article" date="2022" name="bioRxiv">
        <title>Sequencing and chromosome-scale assembly of the giantPleurodeles waltlgenome.</title>
        <authorList>
            <person name="Brown T."/>
            <person name="Elewa A."/>
            <person name="Iarovenko S."/>
            <person name="Subramanian E."/>
            <person name="Araus A.J."/>
            <person name="Petzold A."/>
            <person name="Susuki M."/>
            <person name="Suzuki K.-i.T."/>
            <person name="Hayashi T."/>
            <person name="Toyoda A."/>
            <person name="Oliveira C."/>
            <person name="Osipova E."/>
            <person name="Leigh N.D."/>
            <person name="Simon A."/>
            <person name="Yun M.H."/>
        </authorList>
    </citation>
    <scope>NUCLEOTIDE SEQUENCE</scope>
    <source>
        <strain evidence="1">20211129_DDA</strain>
        <tissue evidence="1">Liver</tissue>
    </source>
</reference>
<dbReference type="AlphaFoldDB" id="A0AAV7P3E9"/>